<accession>A0A918Q5X3</accession>
<dbReference type="AlphaFoldDB" id="A0A918Q5X3"/>
<dbReference type="EMBL" id="BMVW01000016">
    <property type="protein sequence ID" value="GGZ33106.1"/>
    <property type="molecule type" value="Genomic_DNA"/>
</dbReference>
<dbReference type="Proteomes" id="UP000622166">
    <property type="component" value="Unassembled WGS sequence"/>
</dbReference>
<reference evidence="2" key="1">
    <citation type="journal article" date="2014" name="Int. J. Syst. Evol. Microbiol.">
        <title>Complete genome sequence of Corynebacterium casei LMG S-19264T (=DSM 44701T), isolated from a smear-ripened cheese.</title>
        <authorList>
            <consortium name="US DOE Joint Genome Institute (JGI-PGF)"/>
            <person name="Walter F."/>
            <person name="Albersmeier A."/>
            <person name="Kalinowski J."/>
            <person name="Ruckert C."/>
        </authorList>
    </citation>
    <scope>NUCLEOTIDE SEQUENCE</scope>
    <source>
        <strain evidence="2">JCM 4815</strain>
    </source>
</reference>
<keyword evidence="3" id="KW-1185">Reference proteome</keyword>
<organism evidence="2 3">
    <name type="scientific">Streptomyces poonensis</name>
    <dbReference type="NCBI Taxonomy" id="68255"/>
    <lineage>
        <taxon>Bacteria</taxon>
        <taxon>Bacillati</taxon>
        <taxon>Actinomycetota</taxon>
        <taxon>Actinomycetes</taxon>
        <taxon>Kitasatosporales</taxon>
        <taxon>Streptomycetaceae</taxon>
        <taxon>Streptomyces</taxon>
    </lineage>
</organism>
<name>A0A918Q5X3_9ACTN</name>
<comment type="caution">
    <text evidence="2">The sequence shown here is derived from an EMBL/GenBank/DDBJ whole genome shotgun (WGS) entry which is preliminary data.</text>
</comment>
<evidence type="ECO:0000313" key="2">
    <source>
        <dbReference type="EMBL" id="GGZ33106.1"/>
    </source>
</evidence>
<dbReference type="RefSeq" id="WP_189865020.1">
    <property type="nucleotide sequence ID" value="NZ_BMVW01000016.1"/>
</dbReference>
<protein>
    <submittedName>
        <fullName evidence="2">Uncharacterized protein</fullName>
    </submittedName>
</protein>
<sequence>MTDRLPDVMVDRRIPVDPYQAFAEPPHTLVVPALLDLLERTGRSPAVTSRISRAGAVPLHETGPGPAADACPILSFQELLMAVMAPFSPPASPPQTSTAPGGRQDR</sequence>
<evidence type="ECO:0000313" key="3">
    <source>
        <dbReference type="Proteomes" id="UP000622166"/>
    </source>
</evidence>
<evidence type="ECO:0000256" key="1">
    <source>
        <dbReference type="SAM" id="MobiDB-lite"/>
    </source>
</evidence>
<feature type="region of interest" description="Disordered" evidence="1">
    <location>
        <begin position="86"/>
        <end position="106"/>
    </location>
</feature>
<reference evidence="2" key="2">
    <citation type="submission" date="2020-09" db="EMBL/GenBank/DDBJ databases">
        <authorList>
            <person name="Sun Q."/>
            <person name="Ohkuma M."/>
        </authorList>
    </citation>
    <scope>NUCLEOTIDE SEQUENCE</scope>
    <source>
        <strain evidence="2">JCM 4815</strain>
    </source>
</reference>
<gene>
    <name evidence="2" type="ORF">GCM10010365_62580</name>
</gene>
<proteinExistence type="predicted"/>